<accession>A0A7W4LIR0</accession>
<dbReference type="Proteomes" id="UP000542720">
    <property type="component" value="Unassembled WGS sequence"/>
</dbReference>
<reference evidence="1 2" key="1">
    <citation type="submission" date="2020-08" db="EMBL/GenBank/DDBJ databases">
        <authorList>
            <person name="Kim C.M."/>
        </authorList>
    </citation>
    <scope>NUCLEOTIDE SEQUENCE [LARGE SCALE GENOMIC DNA]</scope>
    <source>
        <strain evidence="1 2">UL070</strain>
    </source>
</reference>
<evidence type="ECO:0000313" key="1">
    <source>
        <dbReference type="EMBL" id="MBB2493943.1"/>
    </source>
</evidence>
<sequence>MKPEFNLISSQEDPGDAQLSRVMVQVRQAAQIRVQRVDSNLRQSLSEALKAKHQANSKQA</sequence>
<keyword evidence="2" id="KW-1185">Reference proteome</keyword>
<organism evidence="1 2">
    <name type="scientific">Aquipseudomonas ullengensis</name>
    <dbReference type="NCBI Taxonomy" id="2759166"/>
    <lineage>
        <taxon>Bacteria</taxon>
        <taxon>Pseudomonadati</taxon>
        <taxon>Pseudomonadota</taxon>
        <taxon>Gammaproteobacteria</taxon>
        <taxon>Pseudomonadales</taxon>
        <taxon>Pseudomonadaceae</taxon>
        <taxon>Aquipseudomonas</taxon>
    </lineage>
</organism>
<gene>
    <name evidence="1" type="ORF">H3H51_02860</name>
</gene>
<dbReference type="EMBL" id="JACJUD010000001">
    <property type="protein sequence ID" value="MBB2493943.1"/>
    <property type="molecule type" value="Genomic_DNA"/>
</dbReference>
<dbReference type="AlphaFoldDB" id="A0A7W4LIR0"/>
<proteinExistence type="predicted"/>
<dbReference type="RefSeq" id="WP_183087502.1">
    <property type="nucleotide sequence ID" value="NZ_JACJUD010000001.1"/>
</dbReference>
<name>A0A7W4LIR0_9GAMM</name>
<comment type="caution">
    <text evidence="1">The sequence shown here is derived from an EMBL/GenBank/DDBJ whole genome shotgun (WGS) entry which is preliminary data.</text>
</comment>
<evidence type="ECO:0000313" key="2">
    <source>
        <dbReference type="Proteomes" id="UP000542720"/>
    </source>
</evidence>
<protein>
    <submittedName>
        <fullName evidence="1">Uncharacterized protein</fullName>
    </submittedName>
</protein>